<evidence type="ECO:0000313" key="4">
    <source>
        <dbReference type="EMBL" id="KAG7633658.1"/>
    </source>
</evidence>
<reference evidence="4 5" key="1">
    <citation type="submission" date="2020-12" db="EMBL/GenBank/DDBJ databases">
        <title>Concerted genomic and epigenomic changes stabilize Arabidopsis allopolyploids.</title>
        <authorList>
            <person name="Chen Z."/>
        </authorList>
    </citation>
    <scope>NUCLEOTIDE SEQUENCE [LARGE SCALE GENOMIC DNA]</scope>
    <source>
        <strain evidence="4">As9502</strain>
        <tissue evidence="4">Leaf</tissue>
    </source>
</reference>
<evidence type="ECO:0000256" key="1">
    <source>
        <dbReference type="ARBA" id="ARBA00005640"/>
    </source>
</evidence>
<keyword evidence="2" id="KW-0689">Ribosomal protein</keyword>
<organism evidence="4 5">
    <name type="scientific">Arabidopsis suecica</name>
    <name type="common">Swedish thale-cress</name>
    <name type="synonym">Cardaminopsis suecica</name>
    <dbReference type="NCBI Taxonomy" id="45249"/>
    <lineage>
        <taxon>Eukaryota</taxon>
        <taxon>Viridiplantae</taxon>
        <taxon>Streptophyta</taxon>
        <taxon>Embryophyta</taxon>
        <taxon>Tracheophyta</taxon>
        <taxon>Spermatophyta</taxon>
        <taxon>Magnoliopsida</taxon>
        <taxon>eudicotyledons</taxon>
        <taxon>Gunneridae</taxon>
        <taxon>Pentapetalae</taxon>
        <taxon>rosids</taxon>
        <taxon>malvids</taxon>
        <taxon>Brassicales</taxon>
        <taxon>Brassicaceae</taxon>
        <taxon>Camelineae</taxon>
        <taxon>Arabidopsis</taxon>
    </lineage>
</organism>
<proteinExistence type="inferred from homology"/>
<accession>A0A8T2FBJ5</accession>
<keyword evidence="5" id="KW-1185">Reference proteome</keyword>
<protein>
    <submittedName>
        <fullName evidence="4">Uncharacterized protein</fullName>
    </submittedName>
</protein>
<dbReference type="OrthoDB" id="10264538at2759"/>
<sequence length="108" mass="12403">MLLVAKPELPPFVTCANAPKLQHFNRTSNRHINLERSICSTSCCLSRVKKMKHYMPIVRETPTMELVKLTAEMKSFEAYNTLRVARTMKRHAGARAKRASEAENEEKK</sequence>
<dbReference type="GO" id="GO:0005840">
    <property type="term" value="C:ribosome"/>
    <property type="evidence" value="ECO:0007669"/>
    <property type="project" value="UniProtKB-KW"/>
</dbReference>
<evidence type="ECO:0000313" key="5">
    <source>
        <dbReference type="Proteomes" id="UP000694251"/>
    </source>
</evidence>
<dbReference type="Proteomes" id="UP000694251">
    <property type="component" value="Chromosome 3"/>
</dbReference>
<dbReference type="AlphaFoldDB" id="A0A8T2FBJ5"/>
<comment type="similarity">
    <text evidence="1">Belongs to the eukaryotic ribosomal protein eL13 family.</text>
</comment>
<dbReference type="GO" id="GO:1990904">
    <property type="term" value="C:ribonucleoprotein complex"/>
    <property type="evidence" value="ECO:0007669"/>
    <property type="project" value="UniProtKB-KW"/>
</dbReference>
<name>A0A8T2FBJ5_ARASU</name>
<evidence type="ECO:0000256" key="2">
    <source>
        <dbReference type="ARBA" id="ARBA00022980"/>
    </source>
</evidence>
<comment type="caution">
    <text evidence="4">The sequence shown here is derived from an EMBL/GenBank/DDBJ whole genome shotgun (WGS) entry which is preliminary data.</text>
</comment>
<dbReference type="FunFam" id="1.20.5.110:FF:000003">
    <property type="entry name" value="60S ribosomal protein L13"/>
    <property type="match status" value="1"/>
</dbReference>
<keyword evidence="3" id="KW-0687">Ribonucleoprotein</keyword>
<dbReference type="EMBL" id="JAEFBJ010000003">
    <property type="protein sequence ID" value="KAG7633658.1"/>
    <property type="molecule type" value="Genomic_DNA"/>
</dbReference>
<evidence type="ECO:0000256" key="3">
    <source>
        <dbReference type="ARBA" id="ARBA00023274"/>
    </source>
</evidence>
<gene>
    <name evidence="4" type="ORF">ISN44_As03g039430</name>
</gene>